<evidence type="ECO:0000256" key="3">
    <source>
        <dbReference type="ARBA" id="ARBA00023002"/>
    </source>
</evidence>
<keyword evidence="2" id="KW-0479">Metal-binding</keyword>
<evidence type="ECO:0000313" key="8">
    <source>
        <dbReference type="Proteomes" id="UP000245461"/>
    </source>
</evidence>
<evidence type="ECO:0000256" key="2">
    <source>
        <dbReference type="ARBA" id="ARBA00022723"/>
    </source>
</evidence>
<keyword evidence="4" id="KW-0408">Iron</keyword>
<gene>
    <name evidence="7" type="ORF">DKG74_00220</name>
</gene>
<comment type="caution">
    <text evidence="7">The sequence shown here is derived from an EMBL/GenBank/DDBJ whole genome shotgun (WGS) entry which is preliminary data.</text>
</comment>
<dbReference type="GO" id="GO:0046872">
    <property type="term" value="F:metal ion binding"/>
    <property type="evidence" value="ECO:0007669"/>
    <property type="project" value="UniProtKB-KW"/>
</dbReference>
<sequence length="224" mass="23711">MAAPARHQLRGAVVSYHPVASSRDLAGRHVFQACLLGQDIALWRADDGTVNAWENRCPHRGVRLSLGVNLGDRLMCRYHGWRYDSGSGACSHIPAHPEGPIPATLCARRFPVIEAGGLVFVALGDDTAALPTLPETAIPLRALPVGRPAEAIAAALAGAGLAAAGPLHFAETQGGATVHLLIQPASGTTCVIHGLADMSAEALPLQRHMSRLMESRRRAWEARP</sequence>
<evidence type="ECO:0000259" key="6">
    <source>
        <dbReference type="PROSITE" id="PS51296"/>
    </source>
</evidence>
<keyword evidence="1" id="KW-0001">2Fe-2S</keyword>
<evidence type="ECO:0000256" key="1">
    <source>
        <dbReference type="ARBA" id="ARBA00022714"/>
    </source>
</evidence>
<dbReference type="PANTHER" id="PTHR21266">
    <property type="entry name" value="IRON-SULFUR DOMAIN CONTAINING PROTEIN"/>
    <property type="match status" value="1"/>
</dbReference>
<dbReference type="InterPro" id="IPR050584">
    <property type="entry name" value="Cholesterol_7-desaturase"/>
</dbReference>
<dbReference type="Pfam" id="PF00355">
    <property type="entry name" value="Rieske"/>
    <property type="match status" value="1"/>
</dbReference>
<evidence type="ECO:0000313" key="7">
    <source>
        <dbReference type="EMBL" id="PWR26006.1"/>
    </source>
</evidence>
<organism evidence="7 8">
    <name type="scientific">Zavarzinia aquatilis</name>
    <dbReference type="NCBI Taxonomy" id="2211142"/>
    <lineage>
        <taxon>Bacteria</taxon>
        <taxon>Pseudomonadati</taxon>
        <taxon>Pseudomonadota</taxon>
        <taxon>Alphaproteobacteria</taxon>
        <taxon>Rhodospirillales</taxon>
        <taxon>Zavarziniaceae</taxon>
        <taxon>Zavarzinia</taxon>
    </lineage>
</organism>
<dbReference type="Gene3D" id="2.102.10.10">
    <property type="entry name" value="Rieske [2Fe-2S] iron-sulphur domain"/>
    <property type="match status" value="1"/>
</dbReference>
<dbReference type="PANTHER" id="PTHR21266:SF60">
    <property type="entry name" value="3-KETOSTEROID-9-ALPHA-MONOOXYGENASE, OXYGENASE COMPONENT"/>
    <property type="match status" value="1"/>
</dbReference>
<keyword evidence="5" id="KW-0411">Iron-sulfur</keyword>
<proteinExistence type="predicted"/>
<dbReference type="SUPFAM" id="SSF50022">
    <property type="entry name" value="ISP domain"/>
    <property type="match status" value="1"/>
</dbReference>
<reference evidence="7 8" key="1">
    <citation type="submission" date="2018-05" db="EMBL/GenBank/DDBJ databases">
        <title>Zavarzinia sp. HR-AS.</title>
        <authorList>
            <person name="Lee Y."/>
            <person name="Jeon C.O."/>
        </authorList>
    </citation>
    <scope>NUCLEOTIDE SEQUENCE [LARGE SCALE GENOMIC DNA]</scope>
    <source>
        <strain evidence="7 8">HR-AS</strain>
    </source>
</reference>
<dbReference type="PROSITE" id="PS51296">
    <property type="entry name" value="RIESKE"/>
    <property type="match status" value="1"/>
</dbReference>
<dbReference type="Proteomes" id="UP000245461">
    <property type="component" value="Unassembled WGS sequence"/>
</dbReference>
<evidence type="ECO:0000256" key="4">
    <source>
        <dbReference type="ARBA" id="ARBA00023004"/>
    </source>
</evidence>
<feature type="domain" description="Rieske" evidence="6">
    <location>
        <begin position="16"/>
        <end position="121"/>
    </location>
</feature>
<keyword evidence="8" id="KW-1185">Reference proteome</keyword>
<dbReference type="GO" id="GO:0051537">
    <property type="term" value="F:2 iron, 2 sulfur cluster binding"/>
    <property type="evidence" value="ECO:0007669"/>
    <property type="project" value="UniProtKB-KW"/>
</dbReference>
<dbReference type="InterPro" id="IPR036922">
    <property type="entry name" value="Rieske_2Fe-2S_sf"/>
</dbReference>
<keyword evidence="3" id="KW-0560">Oxidoreductase</keyword>
<dbReference type="CDD" id="cd03469">
    <property type="entry name" value="Rieske_RO_Alpha_N"/>
    <property type="match status" value="1"/>
</dbReference>
<name>A0A317EI84_9PROT</name>
<dbReference type="InterPro" id="IPR017941">
    <property type="entry name" value="Rieske_2Fe-2S"/>
</dbReference>
<dbReference type="AlphaFoldDB" id="A0A317EI84"/>
<evidence type="ECO:0000256" key="5">
    <source>
        <dbReference type="ARBA" id="ARBA00023014"/>
    </source>
</evidence>
<dbReference type="GO" id="GO:0016491">
    <property type="term" value="F:oxidoreductase activity"/>
    <property type="evidence" value="ECO:0007669"/>
    <property type="project" value="UniProtKB-KW"/>
</dbReference>
<accession>A0A317EI84</accession>
<dbReference type="EMBL" id="QGLE01000001">
    <property type="protein sequence ID" value="PWR26006.1"/>
    <property type="molecule type" value="Genomic_DNA"/>
</dbReference>
<protein>
    <submittedName>
        <fullName evidence="7">(2Fe-2S)-binding protein</fullName>
    </submittedName>
</protein>